<keyword evidence="2" id="KW-1185">Reference proteome</keyword>
<evidence type="ECO:0008006" key="3">
    <source>
        <dbReference type="Google" id="ProtNLM"/>
    </source>
</evidence>
<evidence type="ECO:0000313" key="1">
    <source>
        <dbReference type="EMBL" id="SKB31257.1"/>
    </source>
</evidence>
<dbReference type="STRING" id="439228.SAMN06295920_101701"/>
<dbReference type="EMBL" id="FUYM01000001">
    <property type="protein sequence ID" value="SKB31257.1"/>
    <property type="molecule type" value="Genomic_DNA"/>
</dbReference>
<name>A0A1T5A949_9SPHN</name>
<proteinExistence type="predicted"/>
<sequence>MLMTDAELLQAIDAFIADTNIKPTRLGLDALGDGNLVSNLRNGRSLTLRNAERLMRFMAEYQRAPQAAA</sequence>
<dbReference type="Proteomes" id="UP000189818">
    <property type="component" value="Unassembled WGS sequence"/>
</dbReference>
<protein>
    <recommendedName>
        <fullName evidence="3">Transcriptional regulator</fullName>
    </recommendedName>
</protein>
<reference evidence="2" key="1">
    <citation type="submission" date="2017-02" db="EMBL/GenBank/DDBJ databases">
        <authorList>
            <person name="Varghese N."/>
            <person name="Submissions S."/>
        </authorList>
    </citation>
    <scope>NUCLEOTIDE SEQUENCE [LARGE SCALE GENOMIC DNA]</scope>
    <source>
        <strain evidence="2">UM2</strain>
    </source>
</reference>
<organism evidence="1 2">
    <name type="scientific">Rhizorhabdus histidinilytica</name>
    <dbReference type="NCBI Taxonomy" id="439228"/>
    <lineage>
        <taxon>Bacteria</taxon>
        <taxon>Pseudomonadati</taxon>
        <taxon>Pseudomonadota</taxon>
        <taxon>Alphaproteobacteria</taxon>
        <taxon>Sphingomonadales</taxon>
        <taxon>Sphingomonadaceae</taxon>
        <taxon>Rhizorhabdus</taxon>
    </lineage>
</organism>
<dbReference type="AlphaFoldDB" id="A0A1T5A949"/>
<accession>A0A1T5A949</accession>
<evidence type="ECO:0000313" key="2">
    <source>
        <dbReference type="Proteomes" id="UP000189818"/>
    </source>
</evidence>
<gene>
    <name evidence="1" type="ORF">SAMN06295920_101701</name>
</gene>